<evidence type="ECO:0000313" key="2">
    <source>
        <dbReference type="Proteomes" id="UP000464669"/>
    </source>
</evidence>
<protein>
    <submittedName>
        <fullName evidence="1">Uncharacterized protein</fullName>
    </submittedName>
</protein>
<dbReference type="Proteomes" id="UP000464669">
    <property type="component" value="Segment"/>
</dbReference>
<gene>
    <name evidence="1" type="ORF">N1M2_134</name>
</gene>
<organism evidence="1 2">
    <name type="scientific">Klebsiella phage N1M2</name>
    <dbReference type="NCBI Taxonomy" id="2664939"/>
    <lineage>
        <taxon>Viruses</taxon>
        <taxon>Duplodnaviria</taxon>
        <taxon>Heunggongvirae</taxon>
        <taxon>Uroviricota</taxon>
        <taxon>Caudoviricetes</taxon>
        <taxon>Chimalliviridae</taxon>
        <taxon>Nimduovirus</taxon>
        <taxon>Nimduovirus N1M2</taxon>
    </lineage>
</organism>
<accession>A0A6B7ZET0</accession>
<dbReference type="EMBL" id="MN642089">
    <property type="protein sequence ID" value="QGH71997.1"/>
    <property type="molecule type" value="Genomic_DNA"/>
</dbReference>
<sequence length="327" mass="37715">MSRKKKRNSFNPAVKKTVAAIPHDVPIQTKMVDTSVFDFYQNDEVREEDYRINYSPFISGVSVNYTGFRFKQNHVIKLKTGEITRGRPNADAWYLEDGRTVYDPEVERISLIPDGLDRKYSFTGEGRVVRDIQMFGTKYPVYCGETFYYPSQIPEDKKIVVFGAFAYRYQSGVKFKIIPVTGMIVDKDDPRPGLDVLLKYEEVDINLMWGEHTGHILNTEELINRIKWVHRIKELERNRPDDFARAVKLAKENGIPEASYTLYIPALMDMPVDKVMETYNLMNAPLDKGAIYPTDPMEGAKRANRGPYTLGQHDYIAGKVFEVIKEQ</sequence>
<proteinExistence type="predicted"/>
<reference evidence="1 2" key="1">
    <citation type="submission" date="2019-11" db="EMBL/GenBank/DDBJ databases">
        <authorList>
            <person name="Lewis R."/>
            <person name="Clooney A.G."/>
            <person name="Stockdale S.R."/>
            <person name="Buttimer C."/>
            <person name="Draper L.A."/>
            <person name="Ross R.P."/>
            <person name="Hill C."/>
        </authorList>
    </citation>
    <scope>NUCLEOTIDE SEQUENCE [LARGE SCALE GENOMIC DNA]</scope>
</reference>
<evidence type="ECO:0000313" key="1">
    <source>
        <dbReference type="EMBL" id="QGH71997.1"/>
    </source>
</evidence>
<name>A0A6B7ZET0_9CAUD</name>
<keyword evidence="2" id="KW-1185">Reference proteome</keyword>